<gene>
    <name evidence="5" type="ORF">EVJ58_g4195</name>
</gene>
<proteinExistence type="predicted"/>
<dbReference type="EMBL" id="SEKV01000187">
    <property type="protein sequence ID" value="TFY61931.1"/>
    <property type="molecule type" value="Genomic_DNA"/>
</dbReference>
<comment type="subcellular location">
    <subcellularLocation>
        <location evidence="1">Nucleus</location>
    </subcellularLocation>
</comment>
<name>A0A4Y9YKD9_9APHY</name>
<dbReference type="PANTHER" id="PTHR13495">
    <property type="entry name" value="NEFA-INTERACTING NUCLEAR PROTEIN NIP30"/>
    <property type="match status" value="1"/>
</dbReference>
<feature type="region of interest" description="Disordered" evidence="3">
    <location>
        <begin position="1"/>
        <end position="27"/>
    </location>
</feature>
<evidence type="ECO:0000256" key="3">
    <source>
        <dbReference type="SAM" id="MobiDB-lite"/>
    </source>
</evidence>
<feature type="compositionally biased region" description="Basic residues" evidence="3">
    <location>
        <begin position="165"/>
        <end position="176"/>
    </location>
</feature>
<keyword evidence="2" id="KW-0539">Nucleus</keyword>
<protein>
    <recommendedName>
        <fullName evidence="4">FAM192A/Fyv6 N-terminal domain-containing protein</fullName>
    </recommendedName>
</protein>
<feature type="compositionally biased region" description="Polar residues" evidence="3">
    <location>
        <begin position="188"/>
        <end position="198"/>
    </location>
</feature>
<feature type="domain" description="FAM192A/Fyv6 N-terminal" evidence="4">
    <location>
        <begin position="19"/>
        <end position="119"/>
    </location>
</feature>
<dbReference type="Pfam" id="PF10187">
    <property type="entry name" value="FAM192A_Fyv6_N"/>
    <property type="match status" value="1"/>
</dbReference>
<dbReference type="InterPro" id="IPR039845">
    <property type="entry name" value="FAM192A"/>
</dbReference>
<sequence length="227" mass="24725">MDDLDAIPSISSGAVGSRFVTQNDIDTAKARRDEQWKAAYARLGQEPPPPPAEDAFDGRSLAEKLAANRAAKQEEWEERNKLGMSYLSLSLRFTDLEGQQREEERLREEMDGKELKSFREAVAARETAASKPAVGVASNASSPPQPAPVKSKAPAPAVKKDLKKSLKGVLVKKKSKPAASSPLETNGGLKTNSDAQSQTKRKESETSPPKDDAERDPKRRRVSESKG</sequence>
<accession>A0A4Y9YKD9</accession>
<feature type="compositionally biased region" description="Basic and acidic residues" evidence="3">
    <location>
        <begin position="200"/>
        <end position="227"/>
    </location>
</feature>
<dbReference type="AlphaFoldDB" id="A0A4Y9YKD9"/>
<dbReference type="InterPro" id="IPR019331">
    <property type="entry name" value="FAM192A/Fyv6_N"/>
</dbReference>
<comment type="caution">
    <text evidence="5">The sequence shown here is derived from an EMBL/GenBank/DDBJ whole genome shotgun (WGS) entry which is preliminary data.</text>
</comment>
<evidence type="ECO:0000313" key="5">
    <source>
        <dbReference type="EMBL" id="TFY61931.1"/>
    </source>
</evidence>
<evidence type="ECO:0000256" key="1">
    <source>
        <dbReference type="ARBA" id="ARBA00004123"/>
    </source>
</evidence>
<dbReference type="STRING" id="34475.A0A4Y9YKD9"/>
<feature type="compositionally biased region" description="Polar residues" evidence="3">
    <location>
        <begin position="9"/>
        <end position="25"/>
    </location>
</feature>
<evidence type="ECO:0000259" key="4">
    <source>
        <dbReference type="Pfam" id="PF10187"/>
    </source>
</evidence>
<evidence type="ECO:0000256" key="2">
    <source>
        <dbReference type="ARBA" id="ARBA00023242"/>
    </source>
</evidence>
<dbReference type="PANTHER" id="PTHR13495:SF0">
    <property type="entry name" value="PSME3-INTERACTING PROTEIN"/>
    <property type="match status" value="1"/>
</dbReference>
<feature type="region of interest" description="Disordered" evidence="3">
    <location>
        <begin position="123"/>
        <end position="227"/>
    </location>
</feature>
<evidence type="ECO:0000313" key="6">
    <source>
        <dbReference type="Proteomes" id="UP000298390"/>
    </source>
</evidence>
<dbReference type="Proteomes" id="UP000298390">
    <property type="component" value="Unassembled WGS sequence"/>
</dbReference>
<organism evidence="5 6">
    <name type="scientific">Rhodofomes roseus</name>
    <dbReference type="NCBI Taxonomy" id="34475"/>
    <lineage>
        <taxon>Eukaryota</taxon>
        <taxon>Fungi</taxon>
        <taxon>Dikarya</taxon>
        <taxon>Basidiomycota</taxon>
        <taxon>Agaricomycotina</taxon>
        <taxon>Agaricomycetes</taxon>
        <taxon>Polyporales</taxon>
        <taxon>Rhodofomes</taxon>
    </lineage>
</organism>
<dbReference type="GO" id="GO:0005634">
    <property type="term" value="C:nucleus"/>
    <property type="evidence" value="ECO:0007669"/>
    <property type="project" value="UniProtKB-SubCell"/>
</dbReference>
<feature type="compositionally biased region" description="Low complexity" evidence="3">
    <location>
        <begin position="137"/>
        <end position="157"/>
    </location>
</feature>
<reference evidence="5 6" key="1">
    <citation type="submission" date="2019-01" db="EMBL/GenBank/DDBJ databases">
        <title>Genome sequencing of the rare red list fungi Fomitopsis rosea.</title>
        <authorList>
            <person name="Buettner E."/>
            <person name="Kellner H."/>
        </authorList>
    </citation>
    <scope>NUCLEOTIDE SEQUENCE [LARGE SCALE GENOMIC DNA]</scope>
    <source>
        <strain evidence="5 6">DSM 105464</strain>
    </source>
</reference>